<protein>
    <recommendedName>
        <fullName evidence="3">GHMP kinase C-terminal domain-containing protein</fullName>
    </recommendedName>
</protein>
<feature type="domain" description="GHMP kinase C-terminal" evidence="3">
    <location>
        <begin position="15"/>
        <end position="95"/>
    </location>
</feature>
<accession>A0A7S4KMP5</accession>
<dbReference type="Gene3D" id="3.30.70.890">
    <property type="entry name" value="GHMP kinase, C-terminal domain"/>
    <property type="match status" value="1"/>
</dbReference>
<gene>
    <name evidence="4" type="ORF">NAES01612_LOCUS8411</name>
</gene>
<dbReference type="AlphaFoldDB" id="A0A7S4KMP5"/>
<evidence type="ECO:0000259" key="3">
    <source>
        <dbReference type="Pfam" id="PF08544"/>
    </source>
</evidence>
<dbReference type="PANTHER" id="PTHR10457">
    <property type="entry name" value="MEVALONATE KINASE/GALACTOKINASE"/>
    <property type="match status" value="1"/>
</dbReference>
<organism evidence="4">
    <name type="scientific">Paramoeba aestuarina</name>
    <dbReference type="NCBI Taxonomy" id="180227"/>
    <lineage>
        <taxon>Eukaryota</taxon>
        <taxon>Amoebozoa</taxon>
        <taxon>Discosea</taxon>
        <taxon>Flabellinia</taxon>
        <taxon>Dactylopodida</taxon>
        <taxon>Paramoebidae</taxon>
        <taxon>Paramoeba</taxon>
    </lineage>
</organism>
<dbReference type="GO" id="GO:0005829">
    <property type="term" value="C:cytosol"/>
    <property type="evidence" value="ECO:0007669"/>
    <property type="project" value="TreeGrafter"/>
</dbReference>
<proteinExistence type="predicted"/>
<keyword evidence="2" id="KW-0067">ATP-binding</keyword>
<name>A0A7S4KMP5_9EUKA</name>
<dbReference type="GO" id="GO:0006012">
    <property type="term" value="P:galactose metabolic process"/>
    <property type="evidence" value="ECO:0007669"/>
    <property type="project" value="TreeGrafter"/>
</dbReference>
<dbReference type="InterPro" id="IPR036554">
    <property type="entry name" value="GHMP_kinase_C_sf"/>
</dbReference>
<evidence type="ECO:0000256" key="2">
    <source>
        <dbReference type="ARBA" id="ARBA00022840"/>
    </source>
</evidence>
<dbReference type="Pfam" id="PF08544">
    <property type="entry name" value="GHMP_kinases_C"/>
    <property type="match status" value="1"/>
</dbReference>
<dbReference type="EMBL" id="HBKR01012700">
    <property type="protein sequence ID" value="CAE2299143.1"/>
    <property type="molecule type" value="Transcribed_RNA"/>
</dbReference>
<dbReference type="PANTHER" id="PTHR10457:SF6">
    <property type="entry name" value="GALACTURONOKINASE"/>
    <property type="match status" value="1"/>
</dbReference>
<dbReference type="SUPFAM" id="SSF55060">
    <property type="entry name" value="GHMP Kinase, C-terminal domain"/>
    <property type="match status" value="1"/>
</dbReference>
<evidence type="ECO:0000256" key="1">
    <source>
        <dbReference type="ARBA" id="ARBA00022741"/>
    </source>
</evidence>
<keyword evidence="1" id="KW-0547">Nucleotide-binding</keyword>
<reference evidence="4" key="1">
    <citation type="submission" date="2021-01" db="EMBL/GenBank/DDBJ databases">
        <authorList>
            <person name="Corre E."/>
            <person name="Pelletier E."/>
            <person name="Niang G."/>
            <person name="Scheremetjew M."/>
            <person name="Finn R."/>
            <person name="Kale V."/>
            <person name="Holt S."/>
            <person name="Cochrane G."/>
            <person name="Meng A."/>
            <person name="Brown T."/>
            <person name="Cohen L."/>
        </authorList>
    </citation>
    <scope>NUCLEOTIDE SEQUENCE</scope>
    <source>
        <strain evidence="4">SoJaBio B1-5/56/2</strain>
    </source>
</reference>
<sequence length="129" mass="14136">MTEQARVFEGKDEWRKGDFSSFGRLVFASGESSVNNYEAGSPQLVTLYELFCEIGQTGGVYGARFSGGGFGGCCLALVDPQQQDAIAKRLHAIYPKKHPEEKDCYSIHFCDSAESVRLLGEDESQNVGL</sequence>
<dbReference type="GO" id="GO:0005524">
    <property type="term" value="F:ATP binding"/>
    <property type="evidence" value="ECO:0007669"/>
    <property type="project" value="UniProtKB-KW"/>
</dbReference>
<dbReference type="GO" id="GO:0004335">
    <property type="term" value="F:galactokinase activity"/>
    <property type="evidence" value="ECO:0007669"/>
    <property type="project" value="TreeGrafter"/>
</dbReference>
<evidence type="ECO:0000313" key="4">
    <source>
        <dbReference type="EMBL" id="CAE2299143.1"/>
    </source>
</evidence>
<dbReference type="InterPro" id="IPR013750">
    <property type="entry name" value="GHMP_kinase_C_dom"/>
</dbReference>